<dbReference type="HAMAP" id="MF_01808">
    <property type="entry name" value="Recomb_XerC_XerD"/>
    <property type="match status" value="1"/>
</dbReference>
<feature type="domain" description="Core-binding (CB)" evidence="12">
    <location>
        <begin position="14"/>
        <end position="98"/>
    </location>
</feature>
<feature type="active site" evidence="9">
    <location>
        <position position="160"/>
    </location>
</feature>
<feature type="region of interest" description="Disordered" evidence="10">
    <location>
        <begin position="344"/>
        <end position="377"/>
    </location>
</feature>
<evidence type="ECO:0000256" key="8">
    <source>
        <dbReference type="ARBA" id="ARBA00023306"/>
    </source>
</evidence>
<comment type="subunit">
    <text evidence="9">Forms a cyclic heterotetrameric complex composed of two molecules of XerC and two molecules of XerD.</text>
</comment>
<feature type="active site" evidence="9">
    <location>
        <position position="293"/>
    </location>
</feature>
<dbReference type="GO" id="GO:0003677">
    <property type="term" value="F:DNA binding"/>
    <property type="evidence" value="ECO:0007669"/>
    <property type="project" value="UniProtKB-UniRule"/>
</dbReference>
<evidence type="ECO:0000259" key="11">
    <source>
        <dbReference type="PROSITE" id="PS51898"/>
    </source>
</evidence>
<evidence type="ECO:0000313" key="14">
    <source>
        <dbReference type="Proteomes" id="UP000269974"/>
    </source>
</evidence>
<feature type="compositionally biased region" description="Low complexity" evidence="10">
    <location>
        <begin position="227"/>
        <end position="241"/>
    </location>
</feature>
<sequence>MRKLKSVEKLRGPQALVRAGQQYLAHLEVERALSNNTIAAYRRDLQKYFQHLEARGISRPEEIQQEDVAAFADTLAGMAKTSIARAITAARSFHAFLFGEGITATNPAQDVRPPKLPGRLPKTLTIMEIERLLEAASAGEGEIGLRDRALLEIMYGTGARVSEAVGLAIDDIDAETRTIRLFGKGRKERVLPLGSYAMEAVEAYLVRARPVLAARATKSTRAKSTRAKSAGAKSAPAKYAKTQPGSSGNLGPGSALFLNKRGQPLSRQSAWGIIQEAAGRAGLASHVSPHSLRHSFATHLLQGGADVRVIQEMLGHASVTTTQIYTAVSRERLLEVYATAHPRALRSTAAEHPGKPPAKTALERERKSKRKKESEQK</sequence>
<feature type="active site" description="O-(3'-phospho-DNA)-tyrosine intermediate" evidence="9">
    <location>
        <position position="325"/>
    </location>
</feature>
<dbReference type="Pfam" id="PF00589">
    <property type="entry name" value="Phage_integrase"/>
    <property type="match status" value="1"/>
</dbReference>
<organism evidence="13 14">
    <name type="scientific">Actinobaculum suis</name>
    <dbReference type="NCBI Taxonomy" id="1657"/>
    <lineage>
        <taxon>Bacteria</taxon>
        <taxon>Bacillati</taxon>
        <taxon>Actinomycetota</taxon>
        <taxon>Actinomycetes</taxon>
        <taxon>Actinomycetales</taxon>
        <taxon>Actinomycetaceae</taxon>
        <taxon>Actinobaculum</taxon>
    </lineage>
</organism>
<dbReference type="SUPFAM" id="SSF47823">
    <property type="entry name" value="lambda integrase-like, N-terminal domain"/>
    <property type="match status" value="1"/>
</dbReference>
<dbReference type="PANTHER" id="PTHR30349:SF81">
    <property type="entry name" value="TYROSINE RECOMBINASE XERC"/>
    <property type="match status" value="1"/>
</dbReference>
<evidence type="ECO:0000259" key="12">
    <source>
        <dbReference type="PROSITE" id="PS51900"/>
    </source>
</evidence>
<keyword evidence="2 9" id="KW-0963">Cytoplasm</keyword>
<dbReference type="InterPro" id="IPR023009">
    <property type="entry name" value="Tyrosine_recombinase_XerC/XerD"/>
</dbReference>
<comment type="similarity">
    <text evidence="9">Belongs to the 'phage' integrase family. XerC subfamily.</text>
</comment>
<dbReference type="InterPro" id="IPR004107">
    <property type="entry name" value="Integrase_SAM-like_N"/>
</dbReference>
<dbReference type="CDD" id="cd00798">
    <property type="entry name" value="INT_XerDC_C"/>
    <property type="match status" value="1"/>
</dbReference>
<keyword evidence="5 9" id="KW-0229">DNA integration</keyword>
<evidence type="ECO:0000256" key="4">
    <source>
        <dbReference type="ARBA" id="ARBA00022829"/>
    </source>
</evidence>
<dbReference type="GO" id="GO:0007059">
    <property type="term" value="P:chromosome segregation"/>
    <property type="evidence" value="ECO:0007669"/>
    <property type="project" value="UniProtKB-UniRule"/>
</dbReference>
<keyword evidence="4 9" id="KW-0159">Chromosome partition</keyword>
<gene>
    <name evidence="13" type="primary">xerD_1</name>
    <name evidence="9" type="synonym">xerC</name>
    <name evidence="13" type="ORF">NCTC10327_01121</name>
</gene>
<accession>A0A7Z8YA20</accession>
<feature type="compositionally biased region" description="Basic and acidic residues" evidence="10">
    <location>
        <begin position="361"/>
        <end position="377"/>
    </location>
</feature>
<dbReference type="PANTHER" id="PTHR30349">
    <property type="entry name" value="PHAGE INTEGRASE-RELATED"/>
    <property type="match status" value="1"/>
</dbReference>
<dbReference type="GO" id="GO:0051301">
    <property type="term" value="P:cell division"/>
    <property type="evidence" value="ECO:0007669"/>
    <property type="project" value="UniProtKB-KW"/>
</dbReference>
<evidence type="ECO:0000256" key="7">
    <source>
        <dbReference type="ARBA" id="ARBA00023172"/>
    </source>
</evidence>
<dbReference type="InterPro" id="IPR002104">
    <property type="entry name" value="Integrase_catalytic"/>
</dbReference>
<evidence type="ECO:0000256" key="2">
    <source>
        <dbReference type="ARBA" id="ARBA00022490"/>
    </source>
</evidence>
<keyword evidence="7 9" id="KW-0233">DNA recombination</keyword>
<dbReference type="Proteomes" id="UP000269974">
    <property type="component" value="Unassembled WGS sequence"/>
</dbReference>
<dbReference type="GO" id="GO:0009037">
    <property type="term" value="F:tyrosine-based site-specific recombinase activity"/>
    <property type="evidence" value="ECO:0007669"/>
    <property type="project" value="UniProtKB-UniRule"/>
</dbReference>
<dbReference type="PROSITE" id="PS51898">
    <property type="entry name" value="TYR_RECOMBINASE"/>
    <property type="match status" value="1"/>
</dbReference>
<dbReference type="GO" id="GO:0006313">
    <property type="term" value="P:DNA transposition"/>
    <property type="evidence" value="ECO:0007669"/>
    <property type="project" value="UniProtKB-UniRule"/>
</dbReference>
<keyword evidence="6 9" id="KW-0238">DNA-binding</keyword>
<comment type="subcellular location">
    <subcellularLocation>
        <location evidence="1 9">Cytoplasm</location>
    </subcellularLocation>
</comment>
<dbReference type="Pfam" id="PF02899">
    <property type="entry name" value="Phage_int_SAM_1"/>
    <property type="match status" value="1"/>
</dbReference>
<keyword evidence="8 9" id="KW-0131">Cell cycle</keyword>
<keyword evidence="3 9" id="KW-0132">Cell division</keyword>
<name>A0A7Z8YA20_9ACTO</name>
<feature type="active site" evidence="9">
    <location>
        <position position="184"/>
    </location>
</feature>
<feature type="active site" evidence="9">
    <location>
        <position position="316"/>
    </location>
</feature>
<evidence type="ECO:0000313" key="13">
    <source>
        <dbReference type="EMBL" id="VDG76484.1"/>
    </source>
</evidence>
<dbReference type="InterPro" id="IPR044068">
    <property type="entry name" value="CB"/>
</dbReference>
<dbReference type="InterPro" id="IPR011010">
    <property type="entry name" value="DNA_brk_join_enz"/>
</dbReference>
<comment type="caution">
    <text evidence="13">The sequence shown here is derived from an EMBL/GenBank/DDBJ whole genome shotgun (WGS) entry which is preliminary data.</text>
</comment>
<dbReference type="SUPFAM" id="SSF56349">
    <property type="entry name" value="DNA breaking-rejoining enzymes"/>
    <property type="match status" value="1"/>
</dbReference>
<feature type="domain" description="Tyr recombinase" evidence="11">
    <location>
        <begin position="119"/>
        <end position="338"/>
    </location>
</feature>
<dbReference type="GO" id="GO:0005737">
    <property type="term" value="C:cytoplasm"/>
    <property type="evidence" value="ECO:0007669"/>
    <property type="project" value="UniProtKB-SubCell"/>
</dbReference>
<dbReference type="InterPro" id="IPR010998">
    <property type="entry name" value="Integrase_recombinase_N"/>
</dbReference>
<dbReference type="InterPro" id="IPR050090">
    <property type="entry name" value="Tyrosine_recombinase_XerCD"/>
</dbReference>
<evidence type="ECO:0000256" key="10">
    <source>
        <dbReference type="SAM" id="MobiDB-lite"/>
    </source>
</evidence>
<feature type="region of interest" description="Disordered" evidence="10">
    <location>
        <begin position="217"/>
        <end position="251"/>
    </location>
</feature>
<dbReference type="InterPro" id="IPR013762">
    <property type="entry name" value="Integrase-like_cat_sf"/>
</dbReference>
<feature type="active site" evidence="9">
    <location>
        <position position="290"/>
    </location>
</feature>
<proteinExistence type="inferred from homology"/>
<comment type="function">
    <text evidence="9">Site-specific tyrosine recombinase, which acts by catalyzing the cutting and rejoining of the recombining DNA molecules. The XerC-XerD complex is essential to convert dimers of the bacterial chromosome into monomers to permit their segregation at cell division. It also contributes to the segregational stability of plasmids.</text>
</comment>
<dbReference type="AlphaFoldDB" id="A0A7Z8YA20"/>
<dbReference type="Gene3D" id="1.10.443.10">
    <property type="entry name" value="Intergrase catalytic core"/>
    <property type="match status" value="1"/>
</dbReference>
<evidence type="ECO:0000256" key="1">
    <source>
        <dbReference type="ARBA" id="ARBA00004496"/>
    </source>
</evidence>
<evidence type="ECO:0000256" key="9">
    <source>
        <dbReference type="HAMAP-Rule" id="MF_01808"/>
    </source>
</evidence>
<evidence type="ECO:0000256" key="3">
    <source>
        <dbReference type="ARBA" id="ARBA00022618"/>
    </source>
</evidence>
<dbReference type="PROSITE" id="PS51900">
    <property type="entry name" value="CB"/>
    <property type="match status" value="1"/>
</dbReference>
<evidence type="ECO:0000256" key="6">
    <source>
        <dbReference type="ARBA" id="ARBA00023125"/>
    </source>
</evidence>
<dbReference type="NCBIfam" id="NF001399">
    <property type="entry name" value="PRK00283.1"/>
    <property type="match status" value="1"/>
</dbReference>
<reference evidence="13 14" key="1">
    <citation type="submission" date="2018-11" db="EMBL/GenBank/DDBJ databases">
        <authorList>
            <consortium name="Pathogen Informatics"/>
        </authorList>
    </citation>
    <scope>NUCLEOTIDE SEQUENCE [LARGE SCALE GENOMIC DNA]</scope>
    <source>
        <strain evidence="13 14">NCTC10327</strain>
    </source>
</reference>
<dbReference type="EMBL" id="UYIO01000001">
    <property type="protein sequence ID" value="VDG76484.1"/>
    <property type="molecule type" value="Genomic_DNA"/>
</dbReference>
<dbReference type="Gene3D" id="1.10.150.130">
    <property type="match status" value="1"/>
</dbReference>
<protein>
    <recommendedName>
        <fullName evidence="9">Tyrosine recombinase XerC</fullName>
    </recommendedName>
</protein>
<evidence type="ECO:0000256" key="5">
    <source>
        <dbReference type="ARBA" id="ARBA00022908"/>
    </source>
</evidence>